<evidence type="ECO:0000256" key="3">
    <source>
        <dbReference type="ARBA" id="ARBA00022723"/>
    </source>
</evidence>
<keyword evidence="4 6" id="KW-0862">Zinc</keyword>
<comment type="similarity">
    <text evidence="2 6">Belongs to the zinc-containing alcohol dehydrogenase family.</text>
</comment>
<name>A0ABY6Z716_9BACL</name>
<dbReference type="Pfam" id="PF00107">
    <property type="entry name" value="ADH_zinc_N"/>
    <property type="match status" value="1"/>
</dbReference>
<keyword evidence="9" id="KW-1185">Reference proteome</keyword>
<dbReference type="PROSITE" id="PS00059">
    <property type="entry name" value="ADH_ZINC"/>
    <property type="match status" value="1"/>
</dbReference>
<dbReference type="InterPro" id="IPR013149">
    <property type="entry name" value="ADH-like_C"/>
</dbReference>
<dbReference type="Gene3D" id="3.90.180.10">
    <property type="entry name" value="Medium-chain alcohol dehydrogenases, catalytic domain"/>
    <property type="match status" value="1"/>
</dbReference>
<sequence length="359" mass="38535">MSGISTPEKIKAAYLKKALEVTLKEENLPTLGPHDVLVKVMAVGICGSDLHYYEFGKNAQKVVSRPIRLGHESSGVVAAVGEAVSRFKPGDRVAIEPGVACGKCSACKGGRYNLCPKVAFLGSPPVDGALIQYIRHPEDYLFALPDDVSFEEAALIEPFSVAIHACRRAKLQPGSTVSIAGMGPVGLLTVVAAKYFGAKSIIVSDLEASRLEVAKDLGATHAVQVSKEDALAVVAEVTNGLGVDVAFETAGSVKALHSALRMVRRGGQFLLVGMPPTDEVEFDIPLISSLEIDVYGVYRYANTYPIAIKMLSEIKGLAQKLVTHRFPLEETKEALECARTNKSKSLKIMIYPNGFTNYN</sequence>
<dbReference type="InterPro" id="IPR036291">
    <property type="entry name" value="NAD(P)-bd_dom_sf"/>
</dbReference>
<evidence type="ECO:0000259" key="7">
    <source>
        <dbReference type="SMART" id="SM00829"/>
    </source>
</evidence>
<dbReference type="InterPro" id="IPR045306">
    <property type="entry name" value="SDH-like"/>
</dbReference>
<organism evidence="8 9">
    <name type="scientific">Alicyclobacillus dauci</name>
    <dbReference type="NCBI Taxonomy" id="1475485"/>
    <lineage>
        <taxon>Bacteria</taxon>
        <taxon>Bacillati</taxon>
        <taxon>Bacillota</taxon>
        <taxon>Bacilli</taxon>
        <taxon>Bacillales</taxon>
        <taxon>Alicyclobacillaceae</taxon>
        <taxon>Alicyclobacillus</taxon>
    </lineage>
</organism>
<evidence type="ECO:0000256" key="6">
    <source>
        <dbReference type="RuleBase" id="RU361277"/>
    </source>
</evidence>
<keyword evidence="5" id="KW-0560">Oxidoreductase</keyword>
<dbReference type="EMBL" id="CP104064">
    <property type="protein sequence ID" value="WAH37961.1"/>
    <property type="molecule type" value="Genomic_DNA"/>
</dbReference>
<dbReference type="InterPro" id="IPR013154">
    <property type="entry name" value="ADH-like_N"/>
</dbReference>
<evidence type="ECO:0000313" key="9">
    <source>
        <dbReference type="Proteomes" id="UP001164803"/>
    </source>
</evidence>
<dbReference type="InterPro" id="IPR011032">
    <property type="entry name" value="GroES-like_sf"/>
</dbReference>
<evidence type="ECO:0000313" key="8">
    <source>
        <dbReference type="EMBL" id="WAH37961.1"/>
    </source>
</evidence>
<feature type="domain" description="Enoyl reductase (ER)" evidence="7">
    <location>
        <begin position="18"/>
        <end position="350"/>
    </location>
</feature>
<protein>
    <submittedName>
        <fullName evidence="8">NAD(P)-dependent alcohol dehydrogenase</fullName>
    </submittedName>
</protein>
<evidence type="ECO:0000256" key="2">
    <source>
        <dbReference type="ARBA" id="ARBA00008072"/>
    </source>
</evidence>
<comment type="cofactor">
    <cofactor evidence="1 6">
        <name>Zn(2+)</name>
        <dbReference type="ChEBI" id="CHEBI:29105"/>
    </cofactor>
</comment>
<dbReference type="Proteomes" id="UP001164803">
    <property type="component" value="Chromosome"/>
</dbReference>
<dbReference type="PANTHER" id="PTHR43161">
    <property type="entry name" value="SORBITOL DEHYDROGENASE"/>
    <property type="match status" value="1"/>
</dbReference>
<dbReference type="SMART" id="SM00829">
    <property type="entry name" value="PKS_ER"/>
    <property type="match status" value="1"/>
</dbReference>
<proteinExistence type="inferred from homology"/>
<dbReference type="PANTHER" id="PTHR43161:SF9">
    <property type="entry name" value="SORBITOL DEHYDROGENASE"/>
    <property type="match status" value="1"/>
</dbReference>
<keyword evidence="3 6" id="KW-0479">Metal-binding</keyword>
<dbReference type="RefSeq" id="WP_268045497.1">
    <property type="nucleotide sequence ID" value="NZ_CP104064.1"/>
</dbReference>
<dbReference type="SUPFAM" id="SSF50129">
    <property type="entry name" value="GroES-like"/>
    <property type="match status" value="1"/>
</dbReference>
<evidence type="ECO:0000256" key="5">
    <source>
        <dbReference type="ARBA" id="ARBA00023002"/>
    </source>
</evidence>
<evidence type="ECO:0000256" key="4">
    <source>
        <dbReference type="ARBA" id="ARBA00022833"/>
    </source>
</evidence>
<dbReference type="Gene3D" id="3.40.50.720">
    <property type="entry name" value="NAD(P)-binding Rossmann-like Domain"/>
    <property type="match status" value="1"/>
</dbReference>
<accession>A0ABY6Z716</accession>
<dbReference type="InterPro" id="IPR002328">
    <property type="entry name" value="ADH_Zn_CS"/>
</dbReference>
<dbReference type="SUPFAM" id="SSF51735">
    <property type="entry name" value="NAD(P)-binding Rossmann-fold domains"/>
    <property type="match status" value="1"/>
</dbReference>
<reference evidence="8" key="1">
    <citation type="submission" date="2022-08" db="EMBL/GenBank/DDBJ databases">
        <title>Alicyclobacillus dauci DSM2870, complete genome.</title>
        <authorList>
            <person name="Wang Q."/>
            <person name="Cai R."/>
            <person name="Wang Z."/>
        </authorList>
    </citation>
    <scope>NUCLEOTIDE SEQUENCE</scope>
    <source>
        <strain evidence="8">DSM 28700</strain>
    </source>
</reference>
<gene>
    <name evidence="8" type="ORF">NZD86_05580</name>
</gene>
<dbReference type="CDD" id="cd05285">
    <property type="entry name" value="sorbitol_DH"/>
    <property type="match status" value="1"/>
</dbReference>
<dbReference type="Pfam" id="PF08240">
    <property type="entry name" value="ADH_N"/>
    <property type="match status" value="1"/>
</dbReference>
<dbReference type="InterPro" id="IPR020843">
    <property type="entry name" value="ER"/>
</dbReference>
<evidence type="ECO:0000256" key="1">
    <source>
        <dbReference type="ARBA" id="ARBA00001947"/>
    </source>
</evidence>